<proteinExistence type="predicted"/>
<reference evidence="2 3" key="1">
    <citation type="submission" date="2019-06" db="EMBL/GenBank/DDBJ databases">
        <title>Draft genomes of female and male turbot (Scophthalmus maximus).</title>
        <authorList>
            <person name="Xu H."/>
            <person name="Xu X.-W."/>
            <person name="Shao C."/>
            <person name="Chen S."/>
        </authorList>
    </citation>
    <scope>NUCLEOTIDE SEQUENCE [LARGE SCALE GENOMIC DNA]</scope>
    <source>
        <strain evidence="2">Ysfricsl-2016a</strain>
        <tissue evidence="2">Blood</tissue>
    </source>
</reference>
<protein>
    <submittedName>
        <fullName evidence="2">Uncharacterized protein</fullName>
    </submittedName>
</protein>
<evidence type="ECO:0000256" key="1">
    <source>
        <dbReference type="SAM" id="MobiDB-lite"/>
    </source>
</evidence>
<comment type="caution">
    <text evidence="2">The sequence shown here is derived from an EMBL/GenBank/DDBJ whole genome shotgun (WGS) entry which is preliminary data.</text>
</comment>
<feature type="region of interest" description="Disordered" evidence="1">
    <location>
        <begin position="47"/>
        <end position="95"/>
    </location>
</feature>
<organism evidence="2 3">
    <name type="scientific">Scophthalmus maximus</name>
    <name type="common">Turbot</name>
    <name type="synonym">Psetta maxima</name>
    <dbReference type="NCBI Taxonomy" id="52904"/>
    <lineage>
        <taxon>Eukaryota</taxon>
        <taxon>Metazoa</taxon>
        <taxon>Chordata</taxon>
        <taxon>Craniata</taxon>
        <taxon>Vertebrata</taxon>
        <taxon>Euteleostomi</taxon>
        <taxon>Actinopterygii</taxon>
        <taxon>Neopterygii</taxon>
        <taxon>Teleostei</taxon>
        <taxon>Neoteleostei</taxon>
        <taxon>Acanthomorphata</taxon>
        <taxon>Carangaria</taxon>
        <taxon>Pleuronectiformes</taxon>
        <taxon>Pleuronectoidei</taxon>
        <taxon>Scophthalmidae</taxon>
        <taxon>Scophthalmus</taxon>
    </lineage>
</organism>
<sequence length="146" mass="15946">MCTANVAVSAENGHTPLPNDATSILECRVLRRKISEGSKRLHTVGTRAHRPLTPPASRCTVNHSRRYSRQPAAERVNKSATRRSARLSIQSVKQPPSQRAPHLSLLICGSIKISTDVWAAAATVDLRQQDENPAFKHAVPALTQIS</sequence>
<dbReference type="Proteomes" id="UP000438429">
    <property type="component" value="Unassembled WGS sequence"/>
</dbReference>
<name>A0A6A4TFZ8_SCOMX</name>
<evidence type="ECO:0000313" key="2">
    <source>
        <dbReference type="EMBL" id="KAF0043358.1"/>
    </source>
</evidence>
<dbReference type="EMBL" id="VEVO01000004">
    <property type="protein sequence ID" value="KAF0043358.1"/>
    <property type="molecule type" value="Genomic_DNA"/>
</dbReference>
<dbReference type="AlphaFoldDB" id="A0A6A4TFZ8"/>
<evidence type="ECO:0000313" key="3">
    <source>
        <dbReference type="Proteomes" id="UP000438429"/>
    </source>
</evidence>
<gene>
    <name evidence="2" type="ORF">F2P81_004695</name>
</gene>
<accession>A0A6A4TFZ8</accession>